<proteinExistence type="predicted"/>
<name>A0ABX4H6M9_9BACT</name>
<dbReference type="Gene3D" id="3.40.50.300">
    <property type="entry name" value="P-loop containing nucleotide triphosphate hydrolases"/>
    <property type="match status" value="2"/>
</dbReference>
<evidence type="ECO:0000313" key="3">
    <source>
        <dbReference type="Proteomes" id="UP000217033"/>
    </source>
</evidence>
<dbReference type="Pfam" id="PF04851">
    <property type="entry name" value="ResIII"/>
    <property type="match status" value="1"/>
</dbReference>
<keyword evidence="3" id="KW-1185">Reference proteome</keyword>
<evidence type="ECO:0000259" key="1">
    <source>
        <dbReference type="Pfam" id="PF04851"/>
    </source>
</evidence>
<dbReference type="RefSeq" id="WP_084232661.1">
    <property type="nucleotide sequence ID" value="NZ_FWXE01000010.1"/>
</dbReference>
<protein>
    <recommendedName>
        <fullName evidence="1">Helicase/UvrB N-terminal domain-containing protein</fullName>
    </recommendedName>
</protein>
<accession>A0ABX4H6M9</accession>
<evidence type="ECO:0000313" key="2">
    <source>
        <dbReference type="EMBL" id="PAF55482.1"/>
    </source>
</evidence>
<sequence length="785" mass="91926">MELTRIQERAVNKIVDYFKIDEKVRVDFKAPTGSGKTLMAGHIVSKILEKYNALYNFTFIIATVSSGDLPAAFEKKLKVYKKNFAYSKFEIEHIVSPSKNKNTDANYNIKLVDNKLYIFGKASFGNNTLFQDQEIFKDFIDEVKTKGNKLIYIRDEAHIGSKTNSQYNKKLKKFEEIMDHDADFILKMTATPNRSADVKFVEIKPSDLNDINQNDGKFLLKNNLQFVVNPNKNYEQQNLLIESLSKFKEIQKEYKSLKDHFGEIRPALLIQIENEPNLKSKPLKNQKHHEAIDNIIKTIENHNLTWVKYFGENNVDSNVNLKANFKLTDLSIPNSEIDVIIFKVGAATGWDIPRACMLTQLREVISEKLTIQTIGRIKRNPLGDLSNNKITNKYYIYSNKENDKSDFDYYQYEVKDQFKNEVLPIIKITNYEALEKFGSLKLKTVLEKVKTFLKNNKRRIIANASKYFLENEFRKFSSSTSHIYNSIKSPFLVLREIERLANLKKDKFNLISKTIFESYDEFYITDVLSINLKFKLEHLQWVILNDFWNEIEDIFKHHQKFEPNFNVEYKTYEPNKILEISEKNNNDLNVKIFHDSKYFFNIELNGKNNNKLHLDSKPEKALFSEVLEAIDKINSSKENSKNNITFWGKNLTSANISGEYLDNDYKIRNSYFDFMIKFPNNIIWYIEVKSENDINKDKTKLLQENYKKMFENESSKNNKIFSHIMISIAKTTNLDDPINYEHFANFYNGYLPKEIQNTVTNTSSILKQLLEIDTNGLSLEEENLI</sequence>
<dbReference type="SUPFAM" id="SSF52540">
    <property type="entry name" value="P-loop containing nucleoside triphosphate hydrolases"/>
    <property type="match status" value="2"/>
</dbReference>
<reference evidence="2" key="1">
    <citation type="submission" date="2017-08" db="EMBL/GenBank/DDBJ databases">
        <authorList>
            <person name="Alvarez-Ponce D."/>
            <person name="Weitzman C.L."/>
            <person name="Tillett R.L."/>
            <person name="Sandmeier F.C."/>
            <person name="Tracy C.R."/>
        </authorList>
    </citation>
    <scope>NUCLEOTIDE SEQUENCE [LARGE SCALE GENOMIC DNA]</scope>
    <source>
        <strain evidence="2">PS6</strain>
    </source>
</reference>
<comment type="caution">
    <text evidence="2">The sequence shown here is derived from an EMBL/GenBank/DDBJ whole genome shotgun (WGS) entry which is preliminary data.</text>
</comment>
<dbReference type="EMBL" id="NQMN01000001">
    <property type="protein sequence ID" value="PAF55482.1"/>
    <property type="molecule type" value="Genomic_DNA"/>
</dbReference>
<organism evidence="2 3">
    <name type="scientific">Mycoplasmopsis agassizii</name>
    <dbReference type="NCBI Taxonomy" id="33922"/>
    <lineage>
        <taxon>Bacteria</taxon>
        <taxon>Bacillati</taxon>
        <taxon>Mycoplasmatota</taxon>
        <taxon>Mycoplasmoidales</taxon>
        <taxon>Metamycoplasmataceae</taxon>
        <taxon>Mycoplasmopsis</taxon>
    </lineage>
</organism>
<gene>
    <name evidence="2" type="ORF">CJF60_02250</name>
</gene>
<dbReference type="InterPro" id="IPR006935">
    <property type="entry name" value="Helicase/UvrB_N"/>
</dbReference>
<dbReference type="Proteomes" id="UP000217033">
    <property type="component" value="Unassembled WGS sequence"/>
</dbReference>
<feature type="domain" description="Helicase/UvrB N-terminal" evidence="1">
    <location>
        <begin position="1"/>
        <end position="194"/>
    </location>
</feature>
<dbReference type="InterPro" id="IPR027417">
    <property type="entry name" value="P-loop_NTPase"/>
</dbReference>